<feature type="domain" description="Serine dehydratase-like alpha subunit" evidence="12">
    <location>
        <begin position="200"/>
        <end position="463"/>
    </location>
</feature>
<evidence type="ECO:0000256" key="7">
    <source>
        <dbReference type="ARBA" id="ARBA00023004"/>
    </source>
</evidence>
<evidence type="ECO:0000256" key="4">
    <source>
        <dbReference type="ARBA" id="ARBA00022432"/>
    </source>
</evidence>
<evidence type="ECO:0000256" key="1">
    <source>
        <dbReference type="ARBA" id="ARBA00001966"/>
    </source>
</evidence>
<keyword evidence="9 11" id="KW-0456">Lyase</keyword>
<evidence type="ECO:0000259" key="12">
    <source>
        <dbReference type="Pfam" id="PF03313"/>
    </source>
</evidence>
<evidence type="ECO:0000256" key="9">
    <source>
        <dbReference type="ARBA" id="ARBA00023239"/>
    </source>
</evidence>
<keyword evidence="5 11" id="KW-0004">4Fe-4S</keyword>
<keyword evidence="8 11" id="KW-0411">Iron-sulfur</keyword>
<dbReference type="PANTHER" id="PTHR30182:SF1">
    <property type="entry name" value="L-SERINE DEHYDRATASE 1"/>
    <property type="match status" value="1"/>
</dbReference>
<sequence length="469" mass="50013">MTPTTHKPLTPLHVRPAIETSLFDFFKIGPGPSSSHTIGPMRAGHDFVLRCDALDPDLVRRAARIHVVLLGSLSATGMGHGTNTAVLAGLLRTSPETCPAGLLDTLGRDADARHELRIHDVPLQVGLADIEHGPIIHDAPYSNTLRVSLEDAGGRALFSMEYYSVGGGFIQWKGWTPPERGKPVHPYGTMRQLREQLARTGLTLHELILDNESAITGMSRPDIFQNLEQIMESMYASVRRGLEAEGRLPGTLGVWRKGHTLLERAREMPLAVDRFLGQVNAYAFAVAEENASGGVIVTAPTCGAAGVMPALLYAMRYNMNIGDRALREGVLASAAVGFLAKHNAGIAGAEVGCQGEVGVASSMAAAMLAHARGYAVDVVENAAEVALEHHLGLTCDPVGGYVQIPCIERNAVGAIKAYNACLLATCEKASQHMVSLDAVIMAMNETGREMNAKFKETSEGGLAVSLVEC</sequence>
<dbReference type="Gene3D" id="3.30.1330.90">
    <property type="entry name" value="D-3-phosphoglycerate dehydrogenase, domain 3"/>
    <property type="match status" value="1"/>
</dbReference>
<comment type="cofactor">
    <cofactor evidence="1 11">
        <name>[4Fe-4S] cluster</name>
        <dbReference type="ChEBI" id="CHEBI:49883"/>
    </cofactor>
</comment>
<dbReference type="Proteomes" id="UP000186323">
    <property type="component" value="Chromosome I"/>
</dbReference>
<evidence type="ECO:0000256" key="11">
    <source>
        <dbReference type="RuleBase" id="RU366059"/>
    </source>
</evidence>
<organism evidence="14 15">
    <name type="scientific">Desulfovibrio piger</name>
    <dbReference type="NCBI Taxonomy" id="901"/>
    <lineage>
        <taxon>Bacteria</taxon>
        <taxon>Pseudomonadati</taxon>
        <taxon>Thermodesulfobacteriota</taxon>
        <taxon>Desulfovibrionia</taxon>
        <taxon>Desulfovibrionales</taxon>
        <taxon>Desulfovibrionaceae</taxon>
        <taxon>Desulfovibrio</taxon>
    </lineage>
</organism>
<evidence type="ECO:0000256" key="5">
    <source>
        <dbReference type="ARBA" id="ARBA00022485"/>
    </source>
</evidence>
<evidence type="ECO:0000256" key="8">
    <source>
        <dbReference type="ARBA" id="ARBA00023014"/>
    </source>
</evidence>
<name>A0A1K1LFK3_9BACT</name>
<evidence type="ECO:0000313" key="15">
    <source>
        <dbReference type="Proteomes" id="UP000186323"/>
    </source>
</evidence>
<dbReference type="GO" id="GO:0046872">
    <property type="term" value="F:metal ion binding"/>
    <property type="evidence" value="ECO:0007669"/>
    <property type="project" value="UniProtKB-KW"/>
</dbReference>
<dbReference type="InterPro" id="IPR005130">
    <property type="entry name" value="Ser_deHydtase-like_asu"/>
</dbReference>
<keyword evidence="7 11" id="KW-0408">Iron</keyword>
<dbReference type="InterPro" id="IPR004644">
    <property type="entry name" value="Fe-S_L-Ser_mono"/>
</dbReference>
<evidence type="ECO:0000313" key="14">
    <source>
        <dbReference type="EMBL" id="SFV73485.1"/>
    </source>
</evidence>
<dbReference type="EMBL" id="LT630450">
    <property type="protein sequence ID" value="SFV73485.1"/>
    <property type="molecule type" value="Genomic_DNA"/>
</dbReference>
<proteinExistence type="inferred from homology"/>
<dbReference type="GO" id="GO:0051539">
    <property type="term" value="F:4 iron, 4 sulfur cluster binding"/>
    <property type="evidence" value="ECO:0007669"/>
    <property type="project" value="UniProtKB-UniRule"/>
</dbReference>
<dbReference type="KEGG" id="dpg:DESPIGER_1649"/>
<keyword evidence="6 11" id="KW-0479">Metal-binding</keyword>
<evidence type="ECO:0000256" key="2">
    <source>
        <dbReference type="ARBA" id="ARBA00004742"/>
    </source>
</evidence>
<evidence type="ECO:0000256" key="6">
    <source>
        <dbReference type="ARBA" id="ARBA00022723"/>
    </source>
</evidence>
<feature type="domain" description="Serine dehydratase beta chain" evidence="13">
    <location>
        <begin position="21"/>
        <end position="173"/>
    </location>
</feature>
<dbReference type="OrthoDB" id="9805537at2"/>
<dbReference type="InterPro" id="IPR029009">
    <property type="entry name" value="ASB_dom_sf"/>
</dbReference>
<dbReference type="PANTHER" id="PTHR30182">
    <property type="entry name" value="L-SERINE DEHYDRATASE"/>
    <property type="match status" value="1"/>
</dbReference>
<dbReference type="AlphaFoldDB" id="A0A1K1LFK3"/>
<evidence type="ECO:0000259" key="13">
    <source>
        <dbReference type="Pfam" id="PF03315"/>
    </source>
</evidence>
<dbReference type="EC" id="4.3.1.17" evidence="11"/>
<dbReference type="Pfam" id="PF03313">
    <property type="entry name" value="SDH_alpha"/>
    <property type="match status" value="1"/>
</dbReference>
<dbReference type="RefSeq" id="WP_072335299.1">
    <property type="nucleotide sequence ID" value="NZ_CALJDE010000003.1"/>
</dbReference>
<dbReference type="Pfam" id="PF03315">
    <property type="entry name" value="SDH_beta"/>
    <property type="match status" value="1"/>
</dbReference>
<evidence type="ECO:0000256" key="10">
    <source>
        <dbReference type="ARBA" id="ARBA00049406"/>
    </source>
</evidence>
<dbReference type="GO" id="GO:0003941">
    <property type="term" value="F:L-serine ammonia-lyase activity"/>
    <property type="evidence" value="ECO:0007669"/>
    <property type="project" value="UniProtKB-UniRule"/>
</dbReference>
<dbReference type="InterPro" id="IPR005131">
    <property type="entry name" value="Ser_deHydtase_bsu"/>
</dbReference>
<keyword evidence="4 11" id="KW-0312">Gluconeogenesis</keyword>
<accession>A0A1K1LFK3</accession>
<keyword evidence="15" id="KW-1185">Reference proteome</keyword>
<dbReference type="GO" id="GO:0006094">
    <property type="term" value="P:gluconeogenesis"/>
    <property type="evidence" value="ECO:0007669"/>
    <property type="project" value="UniProtKB-KW"/>
</dbReference>
<dbReference type="NCBIfam" id="TIGR00720">
    <property type="entry name" value="sda_mono"/>
    <property type="match status" value="1"/>
</dbReference>
<protein>
    <recommendedName>
        <fullName evidence="11">L-serine dehydratase</fullName>
        <ecNumber evidence="11">4.3.1.17</ecNumber>
    </recommendedName>
</protein>
<comment type="catalytic activity">
    <reaction evidence="10 11">
        <text>L-serine = pyruvate + NH4(+)</text>
        <dbReference type="Rhea" id="RHEA:19169"/>
        <dbReference type="ChEBI" id="CHEBI:15361"/>
        <dbReference type="ChEBI" id="CHEBI:28938"/>
        <dbReference type="ChEBI" id="CHEBI:33384"/>
        <dbReference type="EC" id="4.3.1.17"/>
    </reaction>
</comment>
<comment type="pathway">
    <text evidence="2">Carbohydrate biosynthesis; gluconeogenesis.</text>
</comment>
<dbReference type="InterPro" id="IPR051318">
    <property type="entry name" value="Fe-S_L-Ser"/>
</dbReference>
<evidence type="ECO:0000256" key="3">
    <source>
        <dbReference type="ARBA" id="ARBA00008636"/>
    </source>
</evidence>
<reference evidence="15" key="1">
    <citation type="submission" date="2016-10" db="EMBL/GenBank/DDBJ databases">
        <authorList>
            <person name="Wegmann U."/>
        </authorList>
    </citation>
    <scope>NUCLEOTIDE SEQUENCE [LARGE SCALE GENOMIC DNA]</scope>
</reference>
<dbReference type="SUPFAM" id="SSF143548">
    <property type="entry name" value="Serine metabolism enzymes domain"/>
    <property type="match status" value="1"/>
</dbReference>
<comment type="similarity">
    <text evidence="3 11">Belongs to the iron-sulfur dependent L-serine dehydratase family.</text>
</comment>
<gene>
    <name evidence="14" type="ORF">DESPIGER_1649</name>
</gene>